<dbReference type="SUPFAM" id="SSF53098">
    <property type="entry name" value="Ribonuclease H-like"/>
    <property type="match status" value="1"/>
</dbReference>
<dbReference type="GO" id="GO:0015074">
    <property type="term" value="P:DNA integration"/>
    <property type="evidence" value="ECO:0007669"/>
    <property type="project" value="UniProtKB-KW"/>
</dbReference>
<keyword evidence="6" id="KW-0229">DNA integration</keyword>
<evidence type="ECO:0000313" key="11">
    <source>
        <dbReference type="Proteomes" id="UP001165121"/>
    </source>
</evidence>
<dbReference type="GO" id="GO:0003964">
    <property type="term" value="F:RNA-directed DNA polymerase activity"/>
    <property type="evidence" value="ECO:0007669"/>
    <property type="project" value="UniProtKB-KW"/>
</dbReference>
<sequence>MATNTELYQFQAKPNTTTTAPMPKAKQRSRLLLLKRLGRPNARNMHDLSRSQPLTGLMMRRLELYDCYEYFSRKALNTFGGTSTQHTRILKEDHDIQRLQADSAKEYEKLGCIISKKYGTHAQFTNAYTRQQNGAAERRMRIIVERVRVLLLDVKPPKQPWAECVGHVTTLINMTPSSKPDGRTRMSFGTVLWTNVSFANGPTCKHNDPAPAMSPPAEIAPVPTSTAGRDTSTAVVPHRLPALKEPLDVNEIHYSLRRIANLTPLYPLLVSDPVPLKMMRKLSSTLRKINKSMGSVDNYCHITTYSVCDRAAHMSSDNEDRSN</sequence>
<gene>
    <name evidence="10" type="ORF">Pfra01_001376100</name>
</gene>
<evidence type="ECO:0000256" key="9">
    <source>
        <dbReference type="ARBA" id="ARBA00023172"/>
    </source>
</evidence>
<evidence type="ECO:0000256" key="2">
    <source>
        <dbReference type="ARBA" id="ARBA00022723"/>
    </source>
</evidence>
<dbReference type="PANTHER" id="PTHR42648">
    <property type="entry name" value="TRANSPOSASE, PUTATIVE-RELATED"/>
    <property type="match status" value="1"/>
</dbReference>
<name>A0A9W6XM10_9STRA</name>
<keyword evidence="11" id="KW-1185">Reference proteome</keyword>
<dbReference type="InterPro" id="IPR039537">
    <property type="entry name" value="Retrotran_Ty1/copia-like"/>
</dbReference>
<keyword evidence="8" id="KW-0808">Transferase</keyword>
<keyword evidence="9" id="KW-0233">DNA recombination</keyword>
<keyword evidence="5" id="KW-0460">Magnesium</keyword>
<dbReference type="GO" id="GO:0003887">
    <property type="term" value="F:DNA-directed DNA polymerase activity"/>
    <property type="evidence" value="ECO:0007669"/>
    <property type="project" value="UniProtKB-KW"/>
</dbReference>
<dbReference type="AlphaFoldDB" id="A0A9W6XM10"/>
<evidence type="ECO:0000256" key="4">
    <source>
        <dbReference type="ARBA" id="ARBA00022801"/>
    </source>
</evidence>
<dbReference type="InterPro" id="IPR036397">
    <property type="entry name" value="RNaseH_sf"/>
</dbReference>
<dbReference type="InterPro" id="IPR012337">
    <property type="entry name" value="RNaseH-like_sf"/>
</dbReference>
<keyword evidence="8" id="KW-0239">DNA-directed DNA polymerase</keyword>
<keyword evidence="7" id="KW-0695">RNA-directed DNA polymerase</keyword>
<evidence type="ECO:0000256" key="5">
    <source>
        <dbReference type="ARBA" id="ARBA00022842"/>
    </source>
</evidence>
<dbReference type="GO" id="GO:0046872">
    <property type="term" value="F:metal ion binding"/>
    <property type="evidence" value="ECO:0007669"/>
    <property type="project" value="UniProtKB-KW"/>
</dbReference>
<evidence type="ECO:0000256" key="6">
    <source>
        <dbReference type="ARBA" id="ARBA00022908"/>
    </source>
</evidence>
<keyword evidence="4" id="KW-0378">Hydrolase</keyword>
<dbReference type="GO" id="GO:0003676">
    <property type="term" value="F:nucleic acid binding"/>
    <property type="evidence" value="ECO:0007669"/>
    <property type="project" value="InterPro"/>
</dbReference>
<proteinExistence type="predicted"/>
<evidence type="ECO:0000256" key="7">
    <source>
        <dbReference type="ARBA" id="ARBA00022918"/>
    </source>
</evidence>
<protein>
    <submittedName>
        <fullName evidence="10">Unnamed protein product</fullName>
    </submittedName>
</protein>
<evidence type="ECO:0000313" key="10">
    <source>
        <dbReference type="EMBL" id="GMF42282.1"/>
    </source>
</evidence>
<keyword evidence="8" id="KW-0548">Nucleotidyltransferase</keyword>
<evidence type="ECO:0000256" key="3">
    <source>
        <dbReference type="ARBA" id="ARBA00022759"/>
    </source>
</evidence>
<dbReference type="PANTHER" id="PTHR42648:SF11">
    <property type="entry name" value="TRANSPOSON TY4-P GAG-POL POLYPROTEIN"/>
    <property type="match status" value="1"/>
</dbReference>
<accession>A0A9W6XM10</accession>
<keyword evidence="1" id="KW-0540">Nuclease</keyword>
<dbReference type="GO" id="GO:0016787">
    <property type="term" value="F:hydrolase activity"/>
    <property type="evidence" value="ECO:0007669"/>
    <property type="project" value="UniProtKB-KW"/>
</dbReference>
<dbReference type="OrthoDB" id="120229at2759"/>
<dbReference type="Gene3D" id="3.30.420.10">
    <property type="entry name" value="Ribonuclease H-like superfamily/Ribonuclease H"/>
    <property type="match status" value="1"/>
</dbReference>
<comment type="caution">
    <text evidence="10">The sequence shown here is derived from an EMBL/GenBank/DDBJ whole genome shotgun (WGS) entry which is preliminary data.</text>
</comment>
<evidence type="ECO:0000256" key="8">
    <source>
        <dbReference type="ARBA" id="ARBA00022932"/>
    </source>
</evidence>
<keyword evidence="2" id="KW-0479">Metal-binding</keyword>
<organism evidence="10 11">
    <name type="scientific">Phytophthora fragariaefolia</name>
    <dbReference type="NCBI Taxonomy" id="1490495"/>
    <lineage>
        <taxon>Eukaryota</taxon>
        <taxon>Sar</taxon>
        <taxon>Stramenopiles</taxon>
        <taxon>Oomycota</taxon>
        <taxon>Peronosporomycetes</taxon>
        <taxon>Peronosporales</taxon>
        <taxon>Peronosporaceae</taxon>
        <taxon>Phytophthora</taxon>
    </lineage>
</organism>
<dbReference type="GO" id="GO:0004519">
    <property type="term" value="F:endonuclease activity"/>
    <property type="evidence" value="ECO:0007669"/>
    <property type="project" value="UniProtKB-KW"/>
</dbReference>
<dbReference type="GO" id="GO:0006310">
    <property type="term" value="P:DNA recombination"/>
    <property type="evidence" value="ECO:0007669"/>
    <property type="project" value="UniProtKB-KW"/>
</dbReference>
<keyword evidence="3" id="KW-0255">Endonuclease</keyword>
<dbReference type="EMBL" id="BSXT01001419">
    <property type="protein sequence ID" value="GMF42282.1"/>
    <property type="molecule type" value="Genomic_DNA"/>
</dbReference>
<evidence type="ECO:0000256" key="1">
    <source>
        <dbReference type="ARBA" id="ARBA00022722"/>
    </source>
</evidence>
<reference evidence="10" key="1">
    <citation type="submission" date="2023-04" db="EMBL/GenBank/DDBJ databases">
        <title>Phytophthora fragariaefolia NBRC 109709.</title>
        <authorList>
            <person name="Ichikawa N."/>
            <person name="Sato H."/>
            <person name="Tonouchi N."/>
        </authorList>
    </citation>
    <scope>NUCLEOTIDE SEQUENCE</scope>
    <source>
        <strain evidence="10">NBRC 109709</strain>
    </source>
</reference>
<dbReference type="Proteomes" id="UP001165121">
    <property type="component" value="Unassembled WGS sequence"/>
</dbReference>